<reference evidence="1 2" key="1">
    <citation type="submission" date="2018-02" db="EMBL/GenBank/DDBJ databases">
        <title>Isolation, characterization and comparative genomics of Xanthomonas oryzae pv. oryzae bacteriophages.</title>
        <authorList>
            <person name="Varga I."/>
            <person name="Molnar J."/>
            <person name="Gazdag A."/>
            <person name="Szucs D."/>
            <person name="Doffkay Z."/>
            <person name="Valappil S.K."/>
            <person name="Papp S."/>
            <person name="Pinter R."/>
            <person name="Vera Cruz C.M."/>
            <person name="Ricardo O."/>
            <person name="Vizi T."/>
            <person name="Schneider G."/>
            <person name="Rakhely G."/>
            <person name="Kovacs T."/>
        </authorList>
    </citation>
    <scope>NUCLEOTIDE SEQUENCE [LARGE SCALE GENOMIC DNA]</scope>
</reference>
<sequence>MLTPEQRYSIVVMSPDPRPAIIQQDSPGARVIYRNWTESAVTVRAMFSRLGIRPATSEGPRMKRWFGEW</sequence>
<dbReference type="RefSeq" id="YP_010052468.1">
    <property type="nucleotide sequence ID" value="NC_054458.1"/>
</dbReference>
<accession>A0A3S7HHQ7</accession>
<evidence type="ECO:0000313" key="1">
    <source>
        <dbReference type="EMBL" id="AVO23702.1"/>
    </source>
</evidence>
<organism evidence="1 2">
    <name type="scientific">Xanthomonas phage XPP1</name>
    <dbReference type="NCBI Taxonomy" id="2099853"/>
    <lineage>
        <taxon>Viruses</taxon>
        <taxon>Duplodnaviria</taxon>
        <taxon>Heunggongvirae</taxon>
        <taxon>Uroviricota</taxon>
        <taxon>Caudoviricetes</taxon>
        <taxon>Kantovirinae</taxon>
        <taxon>Tsukubavirus</taxon>
        <taxon>Tsukubavirus XPP1</taxon>
    </lineage>
</organism>
<dbReference type="EMBL" id="MG944227">
    <property type="protein sequence ID" value="AVO23702.1"/>
    <property type="molecule type" value="Genomic_DNA"/>
</dbReference>
<dbReference type="KEGG" id="vg:64408837"/>
<dbReference type="Proteomes" id="UP000289438">
    <property type="component" value="Segment"/>
</dbReference>
<proteinExistence type="predicted"/>
<keyword evidence="2" id="KW-1185">Reference proteome</keyword>
<protein>
    <submittedName>
        <fullName evidence="1">Uncharacterized protein</fullName>
    </submittedName>
</protein>
<name>A0A3S7HHQ7_9CAUD</name>
<evidence type="ECO:0000313" key="2">
    <source>
        <dbReference type="Proteomes" id="UP000289438"/>
    </source>
</evidence>
<dbReference type="GeneID" id="64408837"/>